<comment type="caution">
    <text evidence="7">The sequence shown here is derived from an EMBL/GenBank/DDBJ whole genome shotgun (WGS) entry which is preliminary data.</text>
</comment>
<dbReference type="InterPro" id="IPR012893">
    <property type="entry name" value="HipA-like_C"/>
</dbReference>
<dbReference type="InterPro" id="IPR052028">
    <property type="entry name" value="HipA_Ser/Thr_kinase"/>
</dbReference>
<gene>
    <name evidence="7" type="ORF">DW137_01715</name>
    <name evidence="6" type="ORF">G5T23_05135</name>
</gene>
<accession>A0A0H2P3L0</accession>
<keyword evidence="3" id="KW-0418">Kinase</keyword>
<sequence length="381" mass="41905">MTPLLDVDRVRVLLAGNTVGMLTMSPSRTLAFAYDKTWLTHGFSISPISLPLRDGVFVAQRDPLNGMFGVFDDSMPDGWGRLLTDRMLRQHGIDPYSVGPLARLSIVGHGGMGALEYEPASTIDDDMQSFPDLDSLAEECLNVLSADFSNDLDQLFVLGGSSGGARPKILTTINGEEWIIKFPSSVDAPDIGEMEYHISNLARTCGIDMPETRLFPSRRCAGYFGVKRFDRIPLTNGEIGKVHMVSAGGLLETSHRIANLDYALLMRLTMRMTGGIKECERLYRLMCFNVFIGNRDDHAKNFSYLHDAESGAWSLSPAYDLTENPGINGEHTTAVNGKGRGITVEDMADIGMKAGIPRTRCISIARNMRERIADAGFTVRN</sequence>
<evidence type="ECO:0000313" key="8">
    <source>
        <dbReference type="Proteomes" id="UP000283727"/>
    </source>
</evidence>
<dbReference type="GO" id="GO:0005829">
    <property type="term" value="C:cytosol"/>
    <property type="evidence" value="ECO:0007669"/>
    <property type="project" value="TreeGrafter"/>
</dbReference>
<evidence type="ECO:0000259" key="5">
    <source>
        <dbReference type="Pfam" id="PF13657"/>
    </source>
</evidence>
<dbReference type="AlphaFoldDB" id="A0A0H2P3L0"/>
<dbReference type="PANTHER" id="PTHR37419:SF8">
    <property type="entry name" value="TOXIN YJJJ"/>
    <property type="match status" value="1"/>
</dbReference>
<evidence type="ECO:0000313" key="9">
    <source>
        <dbReference type="Proteomes" id="UP000488776"/>
    </source>
</evidence>
<dbReference type="EMBL" id="QRLR01000001">
    <property type="protein sequence ID" value="RHJ24803.1"/>
    <property type="molecule type" value="Genomic_DNA"/>
</dbReference>
<evidence type="ECO:0000259" key="4">
    <source>
        <dbReference type="Pfam" id="PF07804"/>
    </source>
</evidence>
<organism evidence="7 8">
    <name type="scientific">Bifidobacterium bifidum</name>
    <dbReference type="NCBI Taxonomy" id="1681"/>
    <lineage>
        <taxon>Bacteria</taxon>
        <taxon>Bacillati</taxon>
        <taxon>Actinomycetota</taxon>
        <taxon>Actinomycetes</taxon>
        <taxon>Bifidobacteriales</taxon>
        <taxon>Bifidobacteriaceae</taxon>
        <taxon>Bifidobacterium</taxon>
    </lineage>
</organism>
<evidence type="ECO:0000256" key="1">
    <source>
        <dbReference type="ARBA" id="ARBA00010164"/>
    </source>
</evidence>
<name>A0A0H2P3L0_BIFBI</name>
<feature type="domain" description="HipA N-terminal subdomain 1" evidence="5">
    <location>
        <begin position="11"/>
        <end position="117"/>
    </location>
</feature>
<dbReference type="EMBL" id="JAAJBJ010000004">
    <property type="protein sequence ID" value="NGG36427.1"/>
    <property type="molecule type" value="Genomic_DNA"/>
</dbReference>
<evidence type="ECO:0000313" key="6">
    <source>
        <dbReference type="EMBL" id="NGG36427.1"/>
    </source>
</evidence>
<dbReference type="Proteomes" id="UP000283727">
    <property type="component" value="Unassembled WGS sequence"/>
</dbReference>
<dbReference type="PANTHER" id="PTHR37419">
    <property type="entry name" value="SERINE/THREONINE-PROTEIN KINASE TOXIN HIPA"/>
    <property type="match status" value="1"/>
</dbReference>
<dbReference type="GO" id="GO:0004674">
    <property type="term" value="F:protein serine/threonine kinase activity"/>
    <property type="evidence" value="ECO:0007669"/>
    <property type="project" value="TreeGrafter"/>
</dbReference>
<protein>
    <submittedName>
        <fullName evidence="7">Type II toxin-antitoxin system HipA family toxin</fullName>
    </submittedName>
</protein>
<comment type="similarity">
    <text evidence="1">Belongs to the HipA Ser/Thr kinase family.</text>
</comment>
<dbReference type="Pfam" id="PF07804">
    <property type="entry name" value="HipA_C"/>
    <property type="match status" value="1"/>
</dbReference>
<keyword evidence="2" id="KW-0808">Transferase</keyword>
<dbReference type="NCBIfam" id="TIGR03071">
    <property type="entry name" value="couple_hipA"/>
    <property type="match status" value="1"/>
</dbReference>
<dbReference type="RefSeq" id="WP_003813134.1">
    <property type="nucleotide sequence ID" value="NZ_CP018757.1"/>
</dbReference>
<reference evidence="6 9" key="2">
    <citation type="submission" date="2020-02" db="EMBL/GenBank/DDBJ databases">
        <title>Antibiotic susceptibility profiles of lactic acid bacteria isolated from the human vagina and genetic basis of atypical resistances.</title>
        <authorList>
            <person name="Sirichoat A."/>
            <person name="Florez A.B."/>
            <person name="Vazquez L."/>
            <person name="Buppasiri P."/>
            <person name="Panya M."/>
            <person name="Lulitanond V."/>
            <person name="Mayo B."/>
        </authorList>
    </citation>
    <scope>NUCLEOTIDE SEQUENCE [LARGE SCALE GENOMIC DNA]</scope>
    <source>
        <strain evidence="6 9">VA07-1AN</strain>
    </source>
</reference>
<dbReference type="InterPro" id="IPR017508">
    <property type="entry name" value="HipA_N1"/>
</dbReference>
<feature type="domain" description="HipA-like C-terminal" evidence="4">
    <location>
        <begin position="161"/>
        <end position="374"/>
    </location>
</feature>
<reference evidence="7 8" key="1">
    <citation type="submission" date="2018-08" db="EMBL/GenBank/DDBJ databases">
        <title>A genome reference for cultivated species of the human gut microbiota.</title>
        <authorList>
            <person name="Zou Y."/>
            <person name="Xue W."/>
            <person name="Luo G."/>
        </authorList>
    </citation>
    <scope>NUCLEOTIDE SEQUENCE [LARGE SCALE GENOMIC DNA]</scope>
    <source>
        <strain evidence="7 8">AM12-10</strain>
    </source>
</reference>
<dbReference type="Proteomes" id="UP000488776">
    <property type="component" value="Unassembled WGS sequence"/>
</dbReference>
<evidence type="ECO:0000313" key="7">
    <source>
        <dbReference type="EMBL" id="RHJ24803.1"/>
    </source>
</evidence>
<proteinExistence type="inferred from homology"/>
<evidence type="ECO:0000256" key="2">
    <source>
        <dbReference type="ARBA" id="ARBA00022679"/>
    </source>
</evidence>
<dbReference type="Pfam" id="PF13657">
    <property type="entry name" value="Couple_hipA"/>
    <property type="match status" value="1"/>
</dbReference>
<evidence type="ECO:0000256" key="3">
    <source>
        <dbReference type="ARBA" id="ARBA00022777"/>
    </source>
</evidence>
<dbReference type="Gene3D" id="1.10.1070.20">
    <property type="match status" value="1"/>
</dbReference>